<gene>
    <name evidence="1" type="ORF">HNP24_003860</name>
</gene>
<accession>A0ABR6Q4G7</accession>
<proteinExistence type="predicted"/>
<name>A0ABR6Q4G7_9FLAO</name>
<protein>
    <submittedName>
        <fullName evidence="1">Uncharacterized protein</fullName>
    </submittedName>
</protein>
<keyword evidence="2" id="KW-1185">Reference proteome</keyword>
<reference evidence="1 2" key="1">
    <citation type="submission" date="2020-08" db="EMBL/GenBank/DDBJ databases">
        <title>Functional genomics of gut bacteria from endangered species of beetles.</title>
        <authorList>
            <person name="Carlos-Shanley C."/>
        </authorList>
    </citation>
    <scope>NUCLEOTIDE SEQUENCE [LARGE SCALE GENOMIC DNA]</scope>
    <source>
        <strain evidence="1 2">S00068</strain>
    </source>
</reference>
<evidence type="ECO:0000313" key="2">
    <source>
        <dbReference type="Proteomes" id="UP000587367"/>
    </source>
</evidence>
<dbReference type="EMBL" id="JACHKS010000003">
    <property type="protein sequence ID" value="MBB6332857.1"/>
    <property type="molecule type" value="Genomic_DNA"/>
</dbReference>
<organism evidence="1 2">
    <name type="scientific">Chryseobacterium sediminis</name>
    <dbReference type="NCBI Taxonomy" id="1679494"/>
    <lineage>
        <taxon>Bacteria</taxon>
        <taxon>Pseudomonadati</taxon>
        <taxon>Bacteroidota</taxon>
        <taxon>Flavobacteriia</taxon>
        <taxon>Flavobacteriales</taxon>
        <taxon>Weeksellaceae</taxon>
        <taxon>Chryseobacterium group</taxon>
        <taxon>Chryseobacterium</taxon>
    </lineage>
</organism>
<evidence type="ECO:0000313" key="1">
    <source>
        <dbReference type="EMBL" id="MBB6332857.1"/>
    </source>
</evidence>
<dbReference type="RefSeq" id="WP_184559408.1">
    <property type="nucleotide sequence ID" value="NZ_JACHKS010000003.1"/>
</dbReference>
<comment type="caution">
    <text evidence="1">The sequence shown here is derived from an EMBL/GenBank/DDBJ whole genome shotgun (WGS) entry which is preliminary data.</text>
</comment>
<sequence length="182" mass="21745">MIKEIKKIAFLSILFLSFVNLVKGQILEFYKPIIITYKSGILNNQKVDLGIFDYFKQDTSKMKFEYLKYDSDKEALYKYDDVDKRFQKIMCLGSENFKSQEKIKLGIFDEFNILRESPKNFVASSPYGKYPSHHKVINSIEILQKTKKTLILRINYQDEFEWKYFGILILTDYKYENLEDDE</sequence>
<dbReference type="Proteomes" id="UP000587367">
    <property type="component" value="Unassembled WGS sequence"/>
</dbReference>